<proteinExistence type="predicted"/>
<reference evidence="1" key="1">
    <citation type="submission" date="2018-10" db="EMBL/GenBank/DDBJ databases">
        <title>Hidden diversity of soil giant viruses.</title>
        <authorList>
            <person name="Schulz F."/>
            <person name="Alteio L."/>
            <person name="Goudeau D."/>
            <person name="Ryan E.M."/>
            <person name="Malmstrom R.R."/>
            <person name="Blanchard J."/>
            <person name="Woyke T."/>
        </authorList>
    </citation>
    <scope>NUCLEOTIDE SEQUENCE</scope>
    <source>
        <strain evidence="1">EDV1</strain>
    </source>
</reference>
<sequence length="247" mass="28391">MRSIIVLCVILVSIQQVCGSEYKSYDVSKFDKYDLYDFMLNYPCDDIAKETFDSFVKACPIHKRDDMVKYLYNPDGNLGSDPHGLDGLSHQARMVFSNYISYHYGCHLGNQTLIHLERRQFSPYWMAFDDIDGTINCRVGDDKPKCYTFESASNVKSGYDFVIKYFTRGYEFTYYITQKDMSAFNKTKTSYHAFSKSCNIDTRPIWRQHIGKIIIFSLLGILILYANLNPIKPSTSGGSVVDSKKAD</sequence>
<dbReference type="EMBL" id="MK072066">
    <property type="protein sequence ID" value="AYV77748.1"/>
    <property type="molecule type" value="Genomic_DNA"/>
</dbReference>
<accession>A0A3G4ZS83</accession>
<evidence type="ECO:0000313" key="1">
    <source>
        <dbReference type="EMBL" id="AYV77748.1"/>
    </source>
</evidence>
<gene>
    <name evidence="1" type="ORF">Edafosvirus1_79</name>
</gene>
<protein>
    <submittedName>
        <fullName evidence="1">Uncharacterized protein</fullName>
    </submittedName>
</protein>
<organism evidence="1">
    <name type="scientific">Edafosvirus sp</name>
    <dbReference type="NCBI Taxonomy" id="2487765"/>
    <lineage>
        <taxon>Viruses</taxon>
        <taxon>Varidnaviria</taxon>
        <taxon>Bamfordvirae</taxon>
        <taxon>Nucleocytoviricota</taxon>
        <taxon>Megaviricetes</taxon>
        <taxon>Imitervirales</taxon>
        <taxon>Mimiviridae</taxon>
        <taxon>Klosneuvirinae</taxon>
    </lineage>
</organism>
<name>A0A3G4ZS83_9VIRU</name>